<dbReference type="PROSITE" id="PS51257">
    <property type="entry name" value="PROKAR_LIPOPROTEIN"/>
    <property type="match status" value="1"/>
</dbReference>
<evidence type="ECO:0008006" key="3">
    <source>
        <dbReference type="Google" id="ProtNLM"/>
    </source>
</evidence>
<keyword evidence="2" id="KW-1185">Reference proteome</keyword>
<gene>
    <name evidence="1" type="ORF">NJT12_15455</name>
</gene>
<proteinExistence type="predicted"/>
<comment type="caution">
    <text evidence="1">The sequence shown here is derived from an EMBL/GenBank/DDBJ whole genome shotgun (WGS) entry which is preliminary data.</text>
</comment>
<protein>
    <recommendedName>
        <fullName evidence="3">Lipoprotein</fullName>
    </recommendedName>
</protein>
<organism evidence="1 2">
    <name type="scientific">Flavobacterium azizsancarii</name>
    <dbReference type="NCBI Taxonomy" id="2961580"/>
    <lineage>
        <taxon>Bacteria</taxon>
        <taxon>Pseudomonadati</taxon>
        <taxon>Bacteroidota</taxon>
        <taxon>Flavobacteriia</taxon>
        <taxon>Flavobacteriales</taxon>
        <taxon>Flavobacteriaceae</taxon>
        <taxon>Flavobacterium</taxon>
    </lineage>
</organism>
<evidence type="ECO:0000313" key="1">
    <source>
        <dbReference type="EMBL" id="MDA6071011.1"/>
    </source>
</evidence>
<accession>A0ABT4WEN0</accession>
<dbReference type="RefSeq" id="WP_271336822.1">
    <property type="nucleotide sequence ID" value="NZ_JAMZNK010000027.1"/>
</dbReference>
<evidence type="ECO:0000313" key="2">
    <source>
        <dbReference type="Proteomes" id="UP001212170"/>
    </source>
</evidence>
<reference evidence="1 2" key="1">
    <citation type="journal article" date="2023" name="Chemosphere">
        <title>Whole genome analysis of Flavobacterium aziz-sancarii sp. nov., isolated from Ardley Island (Antarctica), revealed a rich resistome and bioremediation potential.</title>
        <authorList>
            <person name="Otur C."/>
            <person name="Okay S."/>
            <person name="Kurt-Kizildogan A."/>
        </authorList>
    </citation>
    <scope>NUCLEOTIDE SEQUENCE [LARGE SCALE GENOMIC DNA]</scope>
    <source>
        <strain evidence="1 2">AC</strain>
    </source>
</reference>
<name>A0ABT4WEN0_9FLAO</name>
<dbReference type="Proteomes" id="UP001212170">
    <property type="component" value="Unassembled WGS sequence"/>
</dbReference>
<dbReference type="EMBL" id="JAMZNK010000027">
    <property type="protein sequence ID" value="MDA6071011.1"/>
    <property type="molecule type" value="Genomic_DNA"/>
</dbReference>
<sequence length="120" mass="13997">MKHLKFISLILVFVLTFVGCIEYYQYPSELHYNQSQDLFMASDIPQVESSTISLSSDLDIHFVVKKNLKNRNGSSVSCILKNFYNNKLVQFKILKNGLIYGITSIYQCQQHTHLHLYQLF</sequence>